<proteinExistence type="predicted"/>
<evidence type="ECO:0000313" key="2">
    <source>
        <dbReference type="Proteomes" id="UP000647491"/>
    </source>
</evidence>
<sequence>MKKSKDDANIRVYTKADLLKIFPFGRTKLQQLLTAGVLPVVKVGKAYLTSEAQIQRWLEENTGKEIYY</sequence>
<organism evidence="1 2">
    <name type="scientific">Enterocloster hominis</name>
    <name type="common">ex Liu et al. 2021</name>
    <dbReference type="NCBI Taxonomy" id="2763663"/>
    <lineage>
        <taxon>Bacteria</taxon>
        <taxon>Bacillati</taxon>
        <taxon>Bacillota</taxon>
        <taxon>Clostridia</taxon>
        <taxon>Lachnospirales</taxon>
        <taxon>Lachnospiraceae</taxon>
        <taxon>Enterocloster</taxon>
    </lineage>
</organism>
<protein>
    <submittedName>
        <fullName evidence="1">Helix-turn-helix domain-containing protein</fullName>
    </submittedName>
</protein>
<accession>A0ABR7NTR7</accession>
<comment type="caution">
    <text evidence="1">The sequence shown here is derived from an EMBL/GenBank/DDBJ whole genome shotgun (WGS) entry which is preliminary data.</text>
</comment>
<dbReference type="EMBL" id="JACRTJ010000021">
    <property type="protein sequence ID" value="MBC8599513.1"/>
    <property type="molecule type" value="Genomic_DNA"/>
</dbReference>
<dbReference type="Proteomes" id="UP000647491">
    <property type="component" value="Unassembled WGS sequence"/>
</dbReference>
<gene>
    <name evidence="1" type="ORF">H8708_09805</name>
</gene>
<evidence type="ECO:0000313" key="1">
    <source>
        <dbReference type="EMBL" id="MBC8599513.1"/>
    </source>
</evidence>
<keyword evidence="2" id="KW-1185">Reference proteome</keyword>
<dbReference type="RefSeq" id="WP_262427728.1">
    <property type="nucleotide sequence ID" value="NZ_JACRTJ010000021.1"/>
</dbReference>
<reference evidence="1 2" key="1">
    <citation type="submission" date="2020-08" db="EMBL/GenBank/DDBJ databases">
        <title>Genome public.</title>
        <authorList>
            <person name="Liu C."/>
            <person name="Sun Q."/>
        </authorList>
    </citation>
    <scope>NUCLEOTIDE SEQUENCE [LARGE SCALE GENOMIC DNA]</scope>
    <source>
        <strain evidence="1 2">BX10</strain>
    </source>
</reference>
<name>A0ABR7NTR7_9FIRM</name>